<dbReference type="AlphaFoldDB" id="A0A921S5Z7"/>
<dbReference type="OrthoDB" id="675945at2759"/>
<evidence type="ECO:0000313" key="2">
    <source>
        <dbReference type="EMBL" id="KAG0552015.1"/>
    </source>
</evidence>
<organism evidence="2 3">
    <name type="scientific">Sorghum bicolor</name>
    <name type="common">Sorghum</name>
    <name type="synonym">Sorghum vulgare</name>
    <dbReference type="NCBI Taxonomy" id="4558"/>
    <lineage>
        <taxon>Eukaryota</taxon>
        <taxon>Viridiplantae</taxon>
        <taxon>Streptophyta</taxon>
        <taxon>Embryophyta</taxon>
        <taxon>Tracheophyta</taxon>
        <taxon>Spermatophyta</taxon>
        <taxon>Magnoliopsida</taxon>
        <taxon>Liliopsida</taxon>
        <taxon>Poales</taxon>
        <taxon>Poaceae</taxon>
        <taxon>PACMAD clade</taxon>
        <taxon>Panicoideae</taxon>
        <taxon>Andropogonodae</taxon>
        <taxon>Andropogoneae</taxon>
        <taxon>Sorghinae</taxon>
        <taxon>Sorghum</taxon>
    </lineage>
</organism>
<reference evidence="2" key="2">
    <citation type="submission" date="2020-10" db="EMBL/GenBank/DDBJ databases">
        <authorList>
            <person name="Cooper E.A."/>
            <person name="Brenton Z.W."/>
            <person name="Flinn B.S."/>
            <person name="Jenkins J."/>
            <person name="Shu S."/>
            <person name="Flowers D."/>
            <person name="Luo F."/>
            <person name="Wang Y."/>
            <person name="Xia P."/>
            <person name="Barry K."/>
            <person name="Daum C."/>
            <person name="Lipzen A."/>
            <person name="Yoshinaga Y."/>
            <person name="Schmutz J."/>
            <person name="Saski C."/>
            <person name="Vermerris W."/>
            <person name="Kresovich S."/>
        </authorList>
    </citation>
    <scope>NUCLEOTIDE SEQUENCE</scope>
</reference>
<feature type="chain" id="PRO_5036973249" evidence="1">
    <location>
        <begin position="29"/>
        <end position="196"/>
    </location>
</feature>
<accession>A0A921S5Z7</accession>
<evidence type="ECO:0000313" key="3">
    <source>
        <dbReference type="Proteomes" id="UP000807115"/>
    </source>
</evidence>
<protein>
    <submittedName>
        <fullName evidence="2">Uncharacterized protein</fullName>
    </submittedName>
</protein>
<comment type="caution">
    <text evidence="2">The sequence shown here is derived from an EMBL/GenBank/DDBJ whole genome shotgun (WGS) entry which is preliminary data.</text>
</comment>
<dbReference type="Gramene" id="EER95204">
    <property type="protein sequence ID" value="EER95204"/>
    <property type="gene ID" value="SORBI_3001G443600"/>
</dbReference>
<dbReference type="OMA" id="ASIMCIC"/>
<evidence type="ECO:0000256" key="1">
    <source>
        <dbReference type="SAM" id="SignalP"/>
    </source>
</evidence>
<sequence length="196" mass="19696">MAFSASVVQVSAVVVLAVLFATATAAGANNGTVATNTAEMAARHGGGNSTTALPAAAASNEYTCYLCQKRKSLMIKRCPIAKDGCHVACVTLPTPSTPSPPHPVAATAGGSGRDADDCYVMKVYPDGSWVVVDVVSCRQAAPACYLTCNDGDEPGRDDGAAGTTPAAPRGALPSLLADFERCGDHATAQGAAVPAI</sequence>
<dbReference type="EMBL" id="CM027680">
    <property type="protein sequence ID" value="KAG0552015.1"/>
    <property type="molecule type" value="Genomic_DNA"/>
</dbReference>
<reference evidence="2" key="1">
    <citation type="journal article" date="2019" name="BMC Genomics">
        <title>A new reference genome for Sorghum bicolor reveals high levels of sequence similarity between sweet and grain genotypes: implications for the genetics of sugar metabolism.</title>
        <authorList>
            <person name="Cooper E.A."/>
            <person name="Brenton Z.W."/>
            <person name="Flinn B.S."/>
            <person name="Jenkins J."/>
            <person name="Shu S."/>
            <person name="Flowers D."/>
            <person name="Luo F."/>
            <person name="Wang Y."/>
            <person name="Xia P."/>
            <person name="Barry K."/>
            <person name="Daum C."/>
            <person name="Lipzen A."/>
            <person name="Yoshinaga Y."/>
            <person name="Schmutz J."/>
            <person name="Saski C."/>
            <person name="Vermerris W."/>
            <person name="Kresovich S."/>
        </authorList>
    </citation>
    <scope>NUCLEOTIDE SEQUENCE</scope>
</reference>
<dbReference type="Proteomes" id="UP000807115">
    <property type="component" value="Chromosome 1"/>
</dbReference>
<dbReference type="KEGG" id="sbi:8084954"/>
<proteinExistence type="predicted"/>
<keyword evidence="1" id="KW-0732">Signal</keyword>
<name>A0A921S5Z7_SORBI</name>
<feature type="signal peptide" evidence="1">
    <location>
        <begin position="1"/>
        <end position="28"/>
    </location>
</feature>
<gene>
    <name evidence="2" type="ORF">BDA96_01G472100</name>
</gene>